<protein>
    <submittedName>
        <fullName evidence="3">LytTR family transcriptional regulator DNA-binding domain-containing protein</fullName>
    </submittedName>
</protein>
<evidence type="ECO:0000256" key="1">
    <source>
        <dbReference type="SAM" id="Phobius"/>
    </source>
</evidence>
<dbReference type="EMBL" id="JBHTHY010000003">
    <property type="protein sequence ID" value="MFD0796891.1"/>
    <property type="molecule type" value="Genomic_DNA"/>
</dbReference>
<evidence type="ECO:0000259" key="2">
    <source>
        <dbReference type="PROSITE" id="PS50930"/>
    </source>
</evidence>
<organism evidence="3 4">
    <name type="scientific">Maribacter chungangensis</name>
    <dbReference type="NCBI Taxonomy" id="1069117"/>
    <lineage>
        <taxon>Bacteria</taxon>
        <taxon>Pseudomonadati</taxon>
        <taxon>Bacteroidota</taxon>
        <taxon>Flavobacteriia</taxon>
        <taxon>Flavobacteriales</taxon>
        <taxon>Flavobacteriaceae</taxon>
        <taxon>Maribacter</taxon>
    </lineage>
</organism>
<evidence type="ECO:0000313" key="3">
    <source>
        <dbReference type="EMBL" id="MFD0796891.1"/>
    </source>
</evidence>
<evidence type="ECO:0000313" key="4">
    <source>
        <dbReference type="Proteomes" id="UP001597012"/>
    </source>
</evidence>
<dbReference type="Pfam" id="PF04397">
    <property type="entry name" value="LytTR"/>
    <property type="match status" value="1"/>
</dbReference>
<dbReference type="InterPro" id="IPR007492">
    <property type="entry name" value="LytTR_DNA-bd_dom"/>
</dbReference>
<dbReference type="GO" id="GO:0003677">
    <property type="term" value="F:DNA binding"/>
    <property type="evidence" value="ECO:0007669"/>
    <property type="project" value="UniProtKB-KW"/>
</dbReference>
<dbReference type="SMART" id="SM00850">
    <property type="entry name" value="LytTR"/>
    <property type="match status" value="1"/>
</dbReference>
<keyword evidence="1" id="KW-0472">Membrane</keyword>
<accession>A0ABW3B225</accession>
<feature type="domain" description="HTH LytTR-type" evidence="2">
    <location>
        <begin position="226"/>
        <end position="273"/>
    </location>
</feature>
<keyword evidence="3" id="KW-0238">DNA-binding</keyword>
<dbReference type="PROSITE" id="PS50930">
    <property type="entry name" value="HTH_LYTTR"/>
    <property type="match status" value="1"/>
</dbReference>
<gene>
    <name evidence="3" type="ORF">ACFQZJ_05430</name>
</gene>
<reference evidence="4" key="1">
    <citation type="journal article" date="2019" name="Int. J. Syst. Evol. Microbiol.">
        <title>The Global Catalogue of Microorganisms (GCM) 10K type strain sequencing project: providing services to taxonomists for standard genome sequencing and annotation.</title>
        <authorList>
            <consortium name="The Broad Institute Genomics Platform"/>
            <consortium name="The Broad Institute Genome Sequencing Center for Infectious Disease"/>
            <person name="Wu L."/>
            <person name="Ma J."/>
        </authorList>
    </citation>
    <scope>NUCLEOTIDE SEQUENCE [LARGE SCALE GENOMIC DNA]</scope>
    <source>
        <strain evidence="4">CCUG 61948</strain>
    </source>
</reference>
<dbReference type="Proteomes" id="UP001597012">
    <property type="component" value="Unassembled WGS sequence"/>
</dbReference>
<name>A0ABW3B225_9FLAO</name>
<feature type="transmembrane region" description="Helical" evidence="1">
    <location>
        <begin position="48"/>
        <end position="67"/>
    </location>
</feature>
<feature type="transmembrane region" description="Helical" evidence="1">
    <location>
        <begin position="128"/>
        <end position="149"/>
    </location>
</feature>
<comment type="caution">
    <text evidence="3">The sequence shown here is derived from an EMBL/GenBank/DDBJ whole genome shotgun (WGS) entry which is preliminary data.</text>
</comment>
<sequence length="277" mass="32266">MLRLIQKQIPYCSSFEKQSLIGLIIGGIIALIMILLQPFGTYSFESDYKYLIFSGFGLLAGTMYLFCARIENLWYHSKNKRWKGGYEIVSFIIFMLVSGIPIHFYNQVFLNNFFSHTFYPYEYLKHGIWFFGHSVVPVMLLLLPFYLYLRNKFGIIVTKKSLNEITLLGENNGEKLVIQKETLLFVKASENYVKIFYVKNNSIHHKTFRNTLAAIKEQVPFLHKSHRSYLVNIATIKTIRGNSQNAKIEFHLKDENIPLSKSYYKTIKLALGIKPTN</sequence>
<dbReference type="Gene3D" id="2.40.50.1020">
    <property type="entry name" value="LytTr DNA-binding domain"/>
    <property type="match status" value="1"/>
</dbReference>
<dbReference type="RefSeq" id="WP_379932853.1">
    <property type="nucleotide sequence ID" value="NZ_JBHTHY010000003.1"/>
</dbReference>
<feature type="transmembrane region" description="Helical" evidence="1">
    <location>
        <begin position="88"/>
        <end position="108"/>
    </location>
</feature>
<keyword evidence="1" id="KW-1133">Transmembrane helix</keyword>
<proteinExistence type="predicted"/>
<keyword evidence="4" id="KW-1185">Reference proteome</keyword>
<feature type="transmembrane region" description="Helical" evidence="1">
    <location>
        <begin position="20"/>
        <end position="42"/>
    </location>
</feature>
<keyword evidence="1" id="KW-0812">Transmembrane</keyword>